<evidence type="ECO:0000313" key="2">
    <source>
        <dbReference type="EMBL" id="WAR21893.1"/>
    </source>
</evidence>
<dbReference type="Proteomes" id="UP001164746">
    <property type="component" value="Chromosome 12"/>
</dbReference>
<evidence type="ECO:0000313" key="3">
    <source>
        <dbReference type="Proteomes" id="UP001164746"/>
    </source>
</evidence>
<feature type="compositionally biased region" description="Basic and acidic residues" evidence="1">
    <location>
        <begin position="121"/>
        <end position="132"/>
    </location>
</feature>
<protein>
    <submittedName>
        <fullName evidence="2">Uncharacterized protein</fullName>
    </submittedName>
</protein>
<accession>A0ABY7FMI8</accession>
<name>A0ABY7FMI8_MYAAR</name>
<sequence length="359" mass="40274">MSEIVQSQKKMSMTVKAFLELCGTGEGEIRRFPIPQGEATSFRYLADKIATLFEGLQGARFSLYWKGTNKEDMETQTEANGPPPCQTCNTPLVCQNCHPTPPSPACPPYMTMSPAGLAPYSRHEHPAPERSKTHGALKSLPTPATLQSAYLASREPKFFHQSPSSTSTYSWVSGVRKQMTLQQKIVRGLCKLPGPLVAMRNLQRHVCKSTAEIVRGEMERLHQMGFGKLIISTAGKGKREFMCKPAPSTLTVDNPILAEANFTLEDYTKRFAQPNEDHAFAYLHYQYELIADLFVDKSDEHDDSTNESRQEYGAGVGTMEIKQEVADDVYRSMFMKQAEEEDKNLFYDMMLSNKQKGNS</sequence>
<keyword evidence="3" id="KW-1185">Reference proteome</keyword>
<dbReference type="EMBL" id="CP111023">
    <property type="protein sequence ID" value="WAR21893.1"/>
    <property type="molecule type" value="Genomic_DNA"/>
</dbReference>
<proteinExistence type="predicted"/>
<feature type="region of interest" description="Disordered" evidence="1">
    <location>
        <begin position="118"/>
        <end position="139"/>
    </location>
</feature>
<reference evidence="2" key="1">
    <citation type="submission" date="2022-11" db="EMBL/GenBank/DDBJ databases">
        <title>Centuries of genome instability and evolution in soft-shell clam transmissible cancer (bioRxiv).</title>
        <authorList>
            <person name="Hart S.F.M."/>
            <person name="Yonemitsu M.A."/>
            <person name="Giersch R.M."/>
            <person name="Beal B.F."/>
            <person name="Arriagada G."/>
            <person name="Davis B.W."/>
            <person name="Ostrander E.A."/>
            <person name="Goff S.P."/>
            <person name="Metzger M.J."/>
        </authorList>
    </citation>
    <scope>NUCLEOTIDE SEQUENCE</scope>
    <source>
        <strain evidence="2">MELC-2E11</strain>
        <tissue evidence="2">Siphon/mantle</tissue>
    </source>
</reference>
<organism evidence="2 3">
    <name type="scientific">Mya arenaria</name>
    <name type="common">Soft-shell clam</name>
    <dbReference type="NCBI Taxonomy" id="6604"/>
    <lineage>
        <taxon>Eukaryota</taxon>
        <taxon>Metazoa</taxon>
        <taxon>Spiralia</taxon>
        <taxon>Lophotrochozoa</taxon>
        <taxon>Mollusca</taxon>
        <taxon>Bivalvia</taxon>
        <taxon>Autobranchia</taxon>
        <taxon>Heteroconchia</taxon>
        <taxon>Euheterodonta</taxon>
        <taxon>Imparidentia</taxon>
        <taxon>Neoheterodontei</taxon>
        <taxon>Myida</taxon>
        <taxon>Myoidea</taxon>
        <taxon>Myidae</taxon>
        <taxon>Mya</taxon>
    </lineage>
</organism>
<evidence type="ECO:0000256" key="1">
    <source>
        <dbReference type="SAM" id="MobiDB-lite"/>
    </source>
</evidence>
<gene>
    <name evidence="2" type="ORF">MAR_015867</name>
</gene>
<dbReference type="Gene3D" id="3.10.20.90">
    <property type="entry name" value="Phosphatidylinositol 3-kinase Catalytic Subunit, Chain A, domain 1"/>
    <property type="match status" value="1"/>
</dbReference>